<proteinExistence type="predicted"/>
<comment type="caution">
    <text evidence="1">The sequence shown here is derived from an EMBL/GenBank/DDBJ whole genome shotgun (WGS) entry which is preliminary data.</text>
</comment>
<organism evidence="1">
    <name type="scientific">marine sediment metagenome</name>
    <dbReference type="NCBI Taxonomy" id="412755"/>
    <lineage>
        <taxon>unclassified sequences</taxon>
        <taxon>metagenomes</taxon>
        <taxon>ecological metagenomes</taxon>
    </lineage>
</organism>
<dbReference type="AlphaFoldDB" id="A0A0F9NGW6"/>
<sequence>MARRGTRIKIAEIEEFNGSFSKFCKNKTEKLKGRPTKVVLRLLKYGIEKGWFEPKKIYKALIWFGFDSDYINDVFLAKTTFEYLFQDRSFKKEENLKKLAEDDEDA</sequence>
<reference evidence="1" key="1">
    <citation type="journal article" date="2015" name="Nature">
        <title>Complex archaea that bridge the gap between prokaryotes and eukaryotes.</title>
        <authorList>
            <person name="Spang A."/>
            <person name="Saw J.H."/>
            <person name="Jorgensen S.L."/>
            <person name="Zaremba-Niedzwiedzka K."/>
            <person name="Martijn J."/>
            <person name="Lind A.E."/>
            <person name="van Eijk R."/>
            <person name="Schleper C."/>
            <person name="Guy L."/>
            <person name="Ettema T.J."/>
        </authorList>
    </citation>
    <scope>NUCLEOTIDE SEQUENCE</scope>
</reference>
<protein>
    <submittedName>
        <fullName evidence="1">Uncharacterized protein</fullName>
    </submittedName>
</protein>
<evidence type="ECO:0000313" key="1">
    <source>
        <dbReference type="EMBL" id="KKN17189.1"/>
    </source>
</evidence>
<accession>A0A0F9NGW6</accession>
<dbReference type="EMBL" id="LAZR01003547">
    <property type="protein sequence ID" value="KKN17189.1"/>
    <property type="molecule type" value="Genomic_DNA"/>
</dbReference>
<gene>
    <name evidence="1" type="ORF">LCGC14_0968440</name>
</gene>
<name>A0A0F9NGW6_9ZZZZ</name>